<dbReference type="Proteomes" id="UP000178723">
    <property type="component" value="Unassembled WGS sequence"/>
</dbReference>
<dbReference type="EMBL" id="MGEP01000041">
    <property type="protein sequence ID" value="OGL86877.1"/>
    <property type="molecule type" value="Genomic_DNA"/>
</dbReference>
<feature type="transmembrane region" description="Helical" evidence="1">
    <location>
        <begin position="37"/>
        <end position="58"/>
    </location>
</feature>
<feature type="transmembrane region" description="Helical" evidence="1">
    <location>
        <begin position="98"/>
        <end position="117"/>
    </location>
</feature>
<gene>
    <name evidence="2" type="ORF">A3I40_01495</name>
</gene>
<organism evidence="2 3">
    <name type="scientific">Candidatus Uhrbacteria bacterium RIFCSPLOWO2_02_FULL_48_12</name>
    <dbReference type="NCBI Taxonomy" id="1802407"/>
    <lineage>
        <taxon>Bacteria</taxon>
        <taxon>Candidatus Uhriibacteriota</taxon>
    </lineage>
</organism>
<sequence>MLPIISISNLVNTMVTAALAGRLIFKLRQNHHDGLMYLAGFYVALTGFWAFRALPGLLIDNPYTVMATNLVSYIFLYVATTALLQVPFIFINRRHWGVILGILNVMIGLIFIIGRFLNPVVHTPTIIEPYIFWQETYPLLLRALTGISTVTSTTIFMGVFFYLGHKERDNTIVYRRSMYLAGGMLFLVLASFIFFLASTGGFLMSVLASSSCIVGAYLMLRGISYEGPEESTVPTSP</sequence>
<accession>A0A1F7VA14</accession>
<dbReference type="AlphaFoldDB" id="A0A1F7VA14"/>
<comment type="caution">
    <text evidence="2">The sequence shown here is derived from an EMBL/GenBank/DDBJ whole genome shotgun (WGS) entry which is preliminary data.</text>
</comment>
<evidence type="ECO:0000313" key="2">
    <source>
        <dbReference type="EMBL" id="OGL86877.1"/>
    </source>
</evidence>
<evidence type="ECO:0000313" key="3">
    <source>
        <dbReference type="Proteomes" id="UP000178723"/>
    </source>
</evidence>
<keyword evidence="1" id="KW-0812">Transmembrane</keyword>
<feature type="transmembrane region" description="Helical" evidence="1">
    <location>
        <begin position="137"/>
        <end position="165"/>
    </location>
</feature>
<keyword evidence="1" id="KW-1133">Transmembrane helix</keyword>
<proteinExistence type="predicted"/>
<evidence type="ECO:0000256" key="1">
    <source>
        <dbReference type="SAM" id="Phobius"/>
    </source>
</evidence>
<feature type="transmembrane region" description="Helical" evidence="1">
    <location>
        <begin position="70"/>
        <end position="91"/>
    </location>
</feature>
<protein>
    <recommendedName>
        <fullName evidence="4">Histidine kinase N-terminal 7TM region domain-containing protein</fullName>
    </recommendedName>
</protein>
<feature type="transmembrane region" description="Helical" evidence="1">
    <location>
        <begin position="177"/>
        <end position="196"/>
    </location>
</feature>
<evidence type="ECO:0008006" key="4">
    <source>
        <dbReference type="Google" id="ProtNLM"/>
    </source>
</evidence>
<keyword evidence="1" id="KW-0472">Membrane</keyword>
<name>A0A1F7VA14_9BACT</name>
<feature type="transmembrane region" description="Helical" evidence="1">
    <location>
        <begin position="6"/>
        <end position="25"/>
    </location>
</feature>
<reference evidence="2 3" key="1">
    <citation type="journal article" date="2016" name="Nat. Commun.">
        <title>Thousands of microbial genomes shed light on interconnected biogeochemical processes in an aquifer system.</title>
        <authorList>
            <person name="Anantharaman K."/>
            <person name="Brown C.T."/>
            <person name="Hug L.A."/>
            <person name="Sharon I."/>
            <person name="Castelle C.J."/>
            <person name="Probst A.J."/>
            <person name="Thomas B.C."/>
            <person name="Singh A."/>
            <person name="Wilkins M.J."/>
            <person name="Karaoz U."/>
            <person name="Brodie E.L."/>
            <person name="Williams K.H."/>
            <person name="Hubbard S.S."/>
            <person name="Banfield J.F."/>
        </authorList>
    </citation>
    <scope>NUCLEOTIDE SEQUENCE [LARGE SCALE GENOMIC DNA]</scope>
</reference>